<feature type="non-terminal residue" evidence="1">
    <location>
        <position position="1"/>
    </location>
</feature>
<organism evidence="1">
    <name type="scientific">uncultured Mycobacterium sp</name>
    <dbReference type="NCBI Taxonomy" id="171292"/>
    <lineage>
        <taxon>Bacteria</taxon>
        <taxon>Bacillati</taxon>
        <taxon>Actinomycetota</taxon>
        <taxon>Actinomycetes</taxon>
        <taxon>Mycobacteriales</taxon>
        <taxon>Mycobacteriaceae</taxon>
        <taxon>Mycobacterium</taxon>
        <taxon>environmental samples</taxon>
    </lineage>
</organism>
<accession>A0A060CJQ1</accession>
<proteinExistence type="predicted"/>
<protein>
    <submittedName>
        <fullName evidence="1">CAZy families GT4 protein</fullName>
    </submittedName>
</protein>
<dbReference type="EMBL" id="KF125950">
    <property type="protein sequence ID" value="AIA93290.1"/>
    <property type="molecule type" value="Genomic_DNA"/>
</dbReference>
<dbReference type="InterPro" id="IPR050194">
    <property type="entry name" value="Glycosyltransferase_grp1"/>
</dbReference>
<dbReference type="Gene3D" id="3.40.50.2000">
    <property type="entry name" value="Glycogen Phosphorylase B"/>
    <property type="match status" value="1"/>
</dbReference>
<dbReference type="GO" id="GO:0016757">
    <property type="term" value="F:glycosyltransferase activity"/>
    <property type="evidence" value="ECO:0007669"/>
    <property type="project" value="TreeGrafter"/>
</dbReference>
<dbReference type="AlphaFoldDB" id="A0A060CJQ1"/>
<dbReference type="SUPFAM" id="SSF53756">
    <property type="entry name" value="UDP-Glycosyltransferase/glycogen phosphorylase"/>
    <property type="match status" value="1"/>
</dbReference>
<dbReference type="PANTHER" id="PTHR45947:SF3">
    <property type="entry name" value="SULFOQUINOVOSYL TRANSFERASE SQD2"/>
    <property type="match status" value="1"/>
</dbReference>
<evidence type="ECO:0000313" key="1">
    <source>
        <dbReference type="EMBL" id="AIA93290.1"/>
    </source>
</evidence>
<dbReference type="PANTHER" id="PTHR45947">
    <property type="entry name" value="SULFOQUINOVOSYL TRANSFERASE SQD2"/>
    <property type="match status" value="1"/>
</dbReference>
<feature type="non-terminal residue" evidence="1">
    <location>
        <position position="138"/>
    </location>
</feature>
<name>A0A060CJQ1_9MYCO</name>
<sequence>SFIAHERVDGVLLANLPRWMHVLPLDRIADLHNRKTAAAFPTIVCTTQYAAEEFARLGHETVIVPLGVDLETFHPARRCERTRRQHAGPDEALVVMASRLSPEKRPDLALDALRLLRLRGIHVRLVERRHRGQWASRL</sequence>
<reference evidence="1" key="1">
    <citation type="journal article" date="2013" name="Environ. Microbiol.">
        <title>Seasonally variable intestinal metagenomes of the red palm weevil (Rhynchophorus ferrugineus).</title>
        <authorList>
            <person name="Jia S."/>
            <person name="Zhang X."/>
            <person name="Zhang G."/>
            <person name="Yin A."/>
            <person name="Zhang S."/>
            <person name="Li F."/>
            <person name="Wang L."/>
            <person name="Zhao D."/>
            <person name="Yun Q."/>
            <person name="Tala"/>
            <person name="Wang J."/>
            <person name="Sun G."/>
            <person name="Baabdullah M."/>
            <person name="Yu X."/>
            <person name="Hu S."/>
            <person name="Al-Mssallem I.S."/>
            <person name="Yu J."/>
        </authorList>
    </citation>
    <scope>NUCLEOTIDE SEQUENCE</scope>
</reference>